<keyword evidence="1" id="KW-0805">Transcription regulation</keyword>
<reference evidence="6 7" key="1">
    <citation type="submission" date="2024-03" db="EMBL/GenBank/DDBJ databases">
        <title>Community enrichment and isolation of bacterial strains for fucoidan degradation.</title>
        <authorList>
            <person name="Sichert A."/>
        </authorList>
    </citation>
    <scope>NUCLEOTIDE SEQUENCE [LARGE SCALE GENOMIC DNA]</scope>
    <source>
        <strain evidence="6 7">AS81</strain>
    </source>
</reference>
<evidence type="ECO:0000313" key="6">
    <source>
        <dbReference type="EMBL" id="MEM5553021.1"/>
    </source>
</evidence>
<name>A0ABU9U7L2_9GAMM</name>
<keyword evidence="2" id="KW-0238">DNA-binding</keyword>
<dbReference type="Proteomes" id="UP001388366">
    <property type="component" value="Unassembled WGS sequence"/>
</dbReference>
<evidence type="ECO:0000313" key="7">
    <source>
        <dbReference type="Proteomes" id="UP001388366"/>
    </source>
</evidence>
<dbReference type="SMART" id="SM00342">
    <property type="entry name" value="HTH_ARAC"/>
    <property type="match status" value="1"/>
</dbReference>
<feature type="transmembrane region" description="Helical" evidence="4">
    <location>
        <begin position="213"/>
        <end position="234"/>
    </location>
</feature>
<proteinExistence type="predicted"/>
<dbReference type="PROSITE" id="PS00041">
    <property type="entry name" value="HTH_ARAC_FAMILY_1"/>
    <property type="match status" value="1"/>
</dbReference>
<dbReference type="Pfam" id="PF12833">
    <property type="entry name" value="HTH_18"/>
    <property type="match status" value="1"/>
</dbReference>
<evidence type="ECO:0000256" key="1">
    <source>
        <dbReference type="ARBA" id="ARBA00023015"/>
    </source>
</evidence>
<feature type="transmembrane region" description="Helical" evidence="4">
    <location>
        <begin position="95"/>
        <end position="116"/>
    </location>
</feature>
<accession>A0ABU9U7L2</accession>
<dbReference type="RefSeq" id="WP_342884635.1">
    <property type="nucleotide sequence ID" value="NZ_JBBMQU010000060.1"/>
</dbReference>
<dbReference type="Gene3D" id="1.10.10.60">
    <property type="entry name" value="Homeodomain-like"/>
    <property type="match status" value="2"/>
</dbReference>
<dbReference type="PANTHER" id="PTHR43280">
    <property type="entry name" value="ARAC-FAMILY TRANSCRIPTIONAL REGULATOR"/>
    <property type="match status" value="1"/>
</dbReference>
<dbReference type="SUPFAM" id="SSF46689">
    <property type="entry name" value="Homeodomain-like"/>
    <property type="match status" value="1"/>
</dbReference>
<dbReference type="InterPro" id="IPR018060">
    <property type="entry name" value="HTH_AraC"/>
</dbReference>
<feature type="transmembrane region" description="Helical" evidence="4">
    <location>
        <begin position="6"/>
        <end position="24"/>
    </location>
</feature>
<evidence type="ECO:0000256" key="2">
    <source>
        <dbReference type="ARBA" id="ARBA00023125"/>
    </source>
</evidence>
<evidence type="ECO:0000259" key="5">
    <source>
        <dbReference type="PROSITE" id="PS01124"/>
    </source>
</evidence>
<gene>
    <name evidence="6" type="ORF">WNY63_20065</name>
</gene>
<comment type="caution">
    <text evidence="6">The sequence shown here is derived from an EMBL/GenBank/DDBJ whole genome shotgun (WGS) entry which is preliminary data.</text>
</comment>
<evidence type="ECO:0000256" key="4">
    <source>
        <dbReference type="SAM" id="Phobius"/>
    </source>
</evidence>
<sequence length="381" mass="43021">MLIFHVALISIGIVQAVVLILAMVGKKNEANSTHKWLIALCLLLVISLAEGVVDITGLDQEFIHLSILIIPINGLFLPLYYAYISDMVGSKLKGVLLVHFTPSLLMSLMVFPLLLLDGGVIIELFSGDMDDTYFGTLIFISFFLLLIITIVQGCYYIPACFKLLSNYKTLIGENLSFNEKISLTWLKVMTTGLAIIWVMLVIVLLTGELLSEYLLTALHLISAFLIITLNIFGLKQVNIFKRLRIDTHKLTDESTYVLKKEKYQRSSLDKALANKIHRSLLTFMDTEKPFLNNELSLSSLADSLDLTPHYLSQVINQVTNKNFFEFINSYRVQFAKELLLNSNDTVLNIAMNSGFNSKTTFYNAFKKDSSISPSEYRELKK</sequence>
<protein>
    <submittedName>
        <fullName evidence="6">Helix-turn-helix transcriptional regulator</fullName>
    </submittedName>
</protein>
<dbReference type="EMBL" id="JBBMQU010000060">
    <property type="protein sequence ID" value="MEM5553021.1"/>
    <property type="molecule type" value="Genomic_DNA"/>
</dbReference>
<dbReference type="InterPro" id="IPR018062">
    <property type="entry name" value="HTH_AraC-typ_CS"/>
</dbReference>
<keyword evidence="4" id="KW-1133">Transmembrane helix</keyword>
<feature type="transmembrane region" description="Helical" evidence="4">
    <location>
        <begin position="62"/>
        <end position="83"/>
    </location>
</feature>
<dbReference type="PROSITE" id="PS01124">
    <property type="entry name" value="HTH_ARAC_FAMILY_2"/>
    <property type="match status" value="1"/>
</dbReference>
<organism evidence="6 7">
    <name type="scientific">Pseudoalteromonas neustonica</name>
    <dbReference type="NCBI Taxonomy" id="1840331"/>
    <lineage>
        <taxon>Bacteria</taxon>
        <taxon>Pseudomonadati</taxon>
        <taxon>Pseudomonadota</taxon>
        <taxon>Gammaproteobacteria</taxon>
        <taxon>Alteromonadales</taxon>
        <taxon>Pseudoalteromonadaceae</taxon>
        <taxon>Pseudoalteromonas</taxon>
    </lineage>
</organism>
<evidence type="ECO:0000256" key="3">
    <source>
        <dbReference type="ARBA" id="ARBA00023163"/>
    </source>
</evidence>
<keyword evidence="4" id="KW-0812">Transmembrane</keyword>
<dbReference type="PANTHER" id="PTHR43280:SF29">
    <property type="entry name" value="ARAC-FAMILY TRANSCRIPTIONAL REGULATOR"/>
    <property type="match status" value="1"/>
</dbReference>
<feature type="transmembrane region" description="Helical" evidence="4">
    <location>
        <begin position="36"/>
        <end position="56"/>
    </location>
</feature>
<feature type="domain" description="HTH araC/xylS-type" evidence="5">
    <location>
        <begin position="278"/>
        <end position="379"/>
    </location>
</feature>
<dbReference type="InterPro" id="IPR009057">
    <property type="entry name" value="Homeodomain-like_sf"/>
</dbReference>
<feature type="transmembrane region" description="Helical" evidence="4">
    <location>
        <begin position="136"/>
        <end position="164"/>
    </location>
</feature>
<keyword evidence="7" id="KW-1185">Reference proteome</keyword>
<feature type="transmembrane region" description="Helical" evidence="4">
    <location>
        <begin position="185"/>
        <end position="207"/>
    </location>
</feature>
<keyword evidence="3" id="KW-0804">Transcription</keyword>
<keyword evidence="4" id="KW-0472">Membrane</keyword>